<gene>
    <name evidence="4" type="ORF">SAMN06264365_109207</name>
</gene>
<keyword evidence="2" id="KW-0812">Transmembrane</keyword>
<evidence type="ECO:0000256" key="1">
    <source>
        <dbReference type="SAM" id="MobiDB-lite"/>
    </source>
</evidence>
<organism evidence="4 5">
    <name type="scientific">Actinoplanes regularis</name>
    <dbReference type="NCBI Taxonomy" id="52697"/>
    <lineage>
        <taxon>Bacteria</taxon>
        <taxon>Bacillati</taxon>
        <taxon>Actinomycetota</taxon>
        <taxon>Actinomycetes</taxon>
        <taxon>Micromonosporales</taxon>
        <taxon>Micromonosporaceae</taxon>
        <taxon>Actinoplanes</taxon>
    </lineage>
</organism>
<feature type="compositionally biased region" description="Low complexity" evidence="1">
    <location>
        <begin position="67"/>
        <end position="77"/>
    </location>
</feature>
<keyword evidence="5" id="KW-1185">Reference proteome</keyword>
<proteinExistence type="predicted"/>
<accession>A0A239BGR7</accession>
<feature type="region of interest" description="Disordered" evidence="1">
    <location>
        <begin position="1"/>
        <end position="20"/>
    </location>
</feature>
<feature type="compositionally biased region" description="Polar residues" evidence="1">
    <location>
        <begin position="78"/>
        <end position="109"/>
    </location>
</feature>
<dbReference type="AlphaFoldDB" id="A0A239BGR7"/>
<feature type="transmembrane region" description="Helical" evidence="2">
    <location>
        <begin position="40"/>
        <end position="59"/>
    </location>
</feature>
<feature type="domain" description="FIMAH" evidence="3">
    <location>
        <begin position="121"/>
        <end position="199"/>
    </location>
</feature>
<evidence type="ECO:0000313" key="5">
    <source>
        <dbReference type="Proteomes" id="UP000198415"/>
    </source>
</evidence>
<evidence type="ECO:0000259" key="3">
    <source>
        <dbReference type="Pfam" id="PF22888"/>
    </source>
</evidence>
<dbReference type="Proteomes" id="UP000198415">
    <property type="component" value="Unassembled WGS sequence"/>
</dbReference>
<keyword evidence="2" id="KW-1133">Transmembrane helix</keyword>
<name>A0A239BGR7_9ACTN</name>
<dbReference type="InterPro" id="IPR054470">
    <property type="entry name" value="FIMAH_dom"/>
</dbReference>
<reference evidence="4 5" key="1">
    <citation type="submission" date="2017-06" db="EMBL/GenBank/DDBJ databases">
        <authorList>
            <person name="Kim H.J."/>
            <person name="Triplett B.A."/>
        </authorList>
    </citation>
    <scope>NUCLEOTIDE SEQUENCE [LARGE SCALE GENOMIC DNA]</scope>
    <source>
        <strain evidence="4 5">DSM 43151</strain>
    </source>
</reference>
<sequence length="205" mass="21797">MMSAVPDMYDPRPSAPDWQTAALPTVTPRDKYATANRRRLIVLGSAGAFLLFAIGYWAMSGSDDDQTPAAAPATSAQVLRTETTEPLTEATSEATTKPPSTRPTTAKPVATQQVRVGTVLGQMQREIGVLVRADQLDRGDARALSGRLRRVSSSLRENDKEKAADRLEDFAEKLADLHDDGDISEAGFNALAGQAAQLAAGISAS</sequence>
<evidence type="ECO:0000313" key="4">
    <source>
        <dbReference type="EMBL" id="SNS07130.1"/>
    </source>
</evidence>
<evidence type="ECO:0000256" key="2">
    <source>
        <dbReference type="SAM" id="Phobius"/>
    </source>
</evidence>
<keyword evidence="2" id="KW-0472">Membrane</keyword>
<feature type="region of interest" description="Disordered" evidence="1">
    <location>
        <begin position="63"/>
        <end position="109"/>
    </location>
</feature>
<dbReference type="EMBL" id="FZNR01000009">
    <property type="protein sequence ID" value="SNS07130.1"/>
    <property type="molecule type" value="Genomic_DNA"/>
</dbReference>
<protein>
    <recommendedName>
        <fullName evidence="3">FIMAH domain-containing protein</fullName>
    </recommendedName>
</protein>
<dbReference type="Pfam" id="PF22888">
    <property type="entry name" value="FIMAH"/>
    <property type="match status" value="1"/>
</dbReference>